<proteinExistence type="inferred from homology"/>
<feature type="transmembrane region" description="Helical" evidence="3">
    <location>
        <begin position="177"/>
        <end position="200"/>
    </location>
</feature>
<sequence>MGSIISLAWPVTLTSLLQVGLGLVNVVVLGHLGEDSLAAASLGNLYVNLFGNAPASGLATAVDTLAAQAFGARRMFRIGEVSMRAAVLLMVACVPSAAMFCFAEPVLLAMGQDAAIARLAASYCRWQLIALPATQLFETSKKYLQAQTLTLPPVLAAAAAIPVNALLALALTRSDAIGFVGGPIATGIATWLSLALVLAYSWRRERYASWALAEASSLAGTELASLVPHTAGGDSGDADQWRGDSLTGPPGGEAEEAASDSEPLSAGPGSARGDDLAGGVAAPPPPLQGGRAAPSLGSPGTCDPLLPVCGCCCPAAQRSLLRRVASRIREAEAAAARGAAVAEAVAGAVDADGRRAGRASPRAMVPAVAAAAAGAVRRAPGRVEEGPPAACDGPAASLASVSAEGIELTALHSAGAAAAAIKEAQTPGAAPAWQPSPAEAASLVAAGATAHAHEKDVDAVLLRTWPGWSWSAACSEWGEFLSLGLPGAVMTTLEWGTFEVNAVFAGWLGVTELAAHSALSQTGAVAFMVPLGLAVASAVRIGAHMGAGRPGRAKAALGAAVLWGLLYTSLNALVLVSARQQWGYLFASEPRVADAVAGVMPIMAFFNVFDTSQAVMSGGVRGVGRQAVGAVANLVAYCGVGLAGSYALSTAAGLGLGGIWLGSACGAGVGCLLLLLALLLSDWGALSALAIRRAERVVPSDASVTKLQQ</sequence>
<feature type="transmembrane region" description="Helical" evidence="3">
    <location>
        <begin position="87"/>
        <end position="110"/>
    </location>
</feature>
<feature type="region of interest" description="Disordered" evidence="2">
    <location>
        <begin position="229"/>
        <end position="296"/>
    </location>
</feature>
<dbReference type="AlphaFoldDB" id="A0A5A8CIH8"/>
<feature type="transmembrane region" description="Helical" evidence="3">
    <location>
        <begin position="659"/>
        <end position="680"/>
    </location>
</feature>
<feature type="transmembrane region" description="Helical" evidence="3">
    <location>
        <begin position="7"/>
        <end position="33"/>
    </location>
</feature>
<feature type="transmembrane region" description="Helical" evidence="3">
    <location>
        <begin position="45"/>
        <end position="66"/>
    </location>
</feature>
<keyword evidence="3" id="KW-0812">Transmembrane</keyword>
<dbReference type="GO" id="GO:0015297">
    <property type="term" value="F:antiporter activity"/>
    <property type="evidence" value="ECO:0007669"/>
    <property type="project" value="InterPro"/>
</dbReference>
<feature type="transmembrane region" description="Helical" evidence="3">
    <location>
        <begin position="149"/>
        <end position="171"/>
    </location>
</feature>
<gene>
    <name evidence="4" type="ORF">FNF29_04005</name>
</gene>
<feature type="transmembrane region" description="Helical" evidence="3">
    <location>
        <begin position="525"/>
        <end position="543"/>
    </location>
</feature>
<dbReference type="Proteomes" id="UP000323011">
    <property type="component" value="Unassembled WGS sequence"/>
</dbReference>
<feature type="transmembrane region" description="Helical" evidence="3">
    <location>
        <begin position="627"/>
        <end position="647"/>
    </location>
</feature>
<evidence type="ECO:0008006" key="6">
    <source>
        <dbReference type="Google" id="ProtNLM"/>
    </source>
</evidence>
<evidence type="ECO:0000256" key="3">
    <source>
        <dbReference type="SAM" id="Phobius"/>
    </source>
</evidence>
<dbReference type="Pfam" id="PF01554">
    <property type="entry name" value="MatE"/>
    <property type="match status" value="2"/>
</dbReference>
<dbReference type="GO" id="GO:0016020">
    <property type="term" value="C:membrane"/>
    <property type="evidence" value="ECO:0007669"/>
    <property type="project" value="InterPro"/>
</dbReference>
<comment type="caution">
    <text evidence="4">The sequence shown here is derived from an EMBL/GenBank/DDBJ whole genome shotgun (WGS) entry which is preliminary data.</text>
</comment>
<feature type="transmembrane region" description="Helical" evidence="3">
    <location>
        <begin position="555"/>
        <end position="575"/>
    </location>
</feature>
<evidence type="ECO:0000256" key="1">
    <source>
        <dbReference type="ARBA" id="ARBA00010199"/>
    </source>
</evidence>
<dbReference type="GO" id="GO:0042910">
    <property type="term" value="F:xenobiotic transmembrane transporter activity"/>
    <property type="evidence" value="ECO:0007669"/>
    <property type="project" value="InterPro"/>
</dbReference>
<name>A0A5A8CIH8_CAFRO</name>
<keyword evidence="5" id="KW-1185">Reference proteome</keyword>
<dbReference type="EMBL" id="VLTN01000021">
    <property type="protein sequence ID" value="KAA0152439.1"/>
    <property type="molecule type" value="Genomic_DNA"/>
</dbReference>
<keyword evidence="3" id="KW-1133">Transmembrane helix</keyword>
<evidence type="ECO:0000256" key="2">
    <source>
        <dbReference type="SAM" id="MobiDB-lite"/>
    </source>
</evidence>
<keyword evidence="3" id="KW-0472">Membrane</keyword>
<reference evidence="4 5" key="1">
    <citation type="submission" date="2019-07" db="EMBL/GenBank/DDBJ databases">
        <title>Genomes of Cafeteria roenbergensis.</title>
        <authorList>
            <person name="Fischer M.G."/>
            <person name="Hackl T."/>
            <person name="Roman M."/>
        </authorList>
    </citation>
    <scope>NUCLEOTIDE SEQUENCE [LARGE SCALE GENOMIC DNA]</scope>
    <source>
        <strain evidence="4 5">BVI</strain>
    </source>
</reference>
<evidence type="ECO:0000313" key="5">
    <source>
        <dbReference type="Proteomes" id="UP000323011"/>
    </source>
</evidence>
<organism evidence="4 5">
    <name type="scientific">Cafeteria roenbergensis</name>
    <name type="common">Marine flagellate</name>
    <dbReference type="NCBI Taxonomy" id="33653"/>
    <lineage>
        <taxon>Eukaryota</taxon>
        <taxon>Sar</taxon>
        <taxon>Stramenopiles</taxon>
        <taxon>Bigyra</taxon>
        <taxon>Opalozoa</taxon>
        <taxon>Bicosoecida</taxon>
        <taxon>Cafeteriaceae</taxon>
        <taxon>Cafeteria</taxon>
    </lineage>
</organism>
<protein>
    <recommendedName>
        <fullName evidence="6">Polysaccharide biosynthesis protein C-terminal domain-containing protein</fullName>
    </recommendedName>
</protein>
<comment type="similarity">
    <text evidence="1">Belongs to the multi antimicrobial extrusion (MATE) (TC 2.A.66.1) family.</text>
</comment>
<accession>A0A5A8CIH8</accession>
<dbReference type="InterPro" id="IPR002528">
    <property type="entry name" value="MATE_fam"/>
</dbReference>
<evidence type="ECO:0000313" key="4">
    <source>
        <dbReference type="EMBL" id="KAA0152439.1"/>
    </source>
</evidence>
<feature type="transmembrane region" description="Helical" evidence="3">
    <location>
        <begin position="595"/>
        <end position="615"/>
    </location>
</feature>
<dbReference type="PANTHER" id="PTHR11206">
    <property type="entry name" value="MULTIDRUG RESISTANCE PROTEIN"/>
    <property type="match status" value="1"/>
</dbReference>